<evidence type="ECO:0000256" key="10">
    <source>
        <dbReference type="SAM" id="Phobius"/>
    </source>
</evidence>
<feature type="region of interest" description="Disordered" evidence="9">
    <location>
        <begin position="298"/>
        <end position="320"/>
    </location>
</feature>
<dbReference type="InterPro" id="IPR027469">
    <property type="entry name" value="Cation_efflux_TMD_sf"/>
</dbReference>
<keyword evidence="5" id="KW-0862">Zinc</keyword>
<dbReference type="Gene3D" id="1.20.1510.10">
    <property type="entry name" value="Cation efflux protein transmembrane domain"/>
    <property type="match status" value="1"/>
</dbReference>
<comment type="similarity">
    <text evidence="2">Belongs to the cation diffusion facilitator (CDF) transporter (TC 2.A.4) family. SLC30A subfamily.</text>
</comment>
<dbReference type="NCBIfam" id="TIGR01297">
    <property type="entry name" value="CDF"/>
    <property type="match status" value="1"/>
</dbReference>
<keyword evidence="8 10" id="KW-0472">Membrane</keyword>
<evidence type="ECO:0000256" key="4">
    <source>
        <dbReference type="ARBA" id="ARBA00022692"/>
    </source>
</evidence>
<dbReference type="SUPFAM" id="SSF160240">
    <property type="entry name" value="Cation efflux protein cytoplasmic domain-like"/>
    <property type="match status" value="1"/>
</dbReference>
<reference evidence="13 14" key="1">
    <citation type="submission" date="2017-05" db="EMBL/GenBank/DDBJ databases">
        <authorList>
            <person name="Varghese N."/>
            <person name="Submissions S."/>
        </authorList>
    </citation>
    <scope>NUCLEOTIDE SEQUENCE [LARGE SCALE GENOMIC DNA]</scope>
    <source>
        <strain evidence="13 14">DSM 21985</strain>
    </source>
</reference>
<evidence type="ECO:0000256" key="6">
    <source>
        <dbReference type="ARBA" id="ARBA00022989"/>
    </source>
</evidence>
<dbReference type="InterPro" id="IPR002524">
    <property type="entry name" value="Cation_efflux"/>
</dbReference>
<evidence type="ECO:0000256" key="3">
    <source>
        <dbReference type="ARBA" id="ARBA00022448"/>
    </source>
</evidence>
<dbReference type="GO" id="GO:0005385">
    <property type="term" value="F:zinc ion transmembrane transporter activity"/>
    <property type="evidence" value="ECO:0007669"/>
    <property type="project" value="TreeGrafter"/>
</dbReference>
<evidence type="ECO:0000256" key="2">
    <source>
        <dbReference type="ARBA" id="ARBA00008873"/>
    </source>
</evidence>
<feature type="compositionally biased region" description="Basic and acidic residues" evidence="9">
    <location>
        <begin position="309"/>
        <end position="320"/>
    </location>
</feature>
<feature type="transmembrane region" description="Helical" evidence="10">
    <location>
        <begin position="129"/>
        <end position="146"/>
    </location>
</feature>
<evidence type="ECO:0000259" key="12">
    <source>
        <dbReference type="Pfam" id="PF16916"/>
    </source>
</evidence>
<dbReference type="InterPro" id="IPR058533">
    <property type="entry name" value="Cation_efflux_TM"/>
</dbReference>
<dbReference type="SUPFAM" id="SSF161111">
    <property type="entry name" value="Cation efflux protein transmembrane domain-like"/>
    <property type="match status" value="1"/>
</dbReference>
<dbReference type="GO" id="GO:0005886">
    <property type="term" value="C:plasma membrane"/>
    <property type="evidence" value="ECO:0007669"/>
    <property type="project" value="TreeGrafter"/>
</dbReference>
<dbReference type="PANTHER" id="PTHR11562:SF17">
    <property type="entry name" value="RE54080P-RELATED"/>
    <property type="match status" value="1"/>
</dbReference>
<keyword evidence="5" id="KW-0864">Zinc transport</keyword>
<evidence type="ECO:0000313" key="14">
    <source>
        <dbReference type="Proteomes" id="UP000317557"/>
    </source>
</evidence>
<dbReference type="AlphaFoldDB" id="A0A521BWK1"/>
<dbReference type="RefSeq" id="WP_142453581.1">
    <property type="nucleotide sequence ID" value="NZ_FXTP01000003.1"/>
</dbReference>
<feature type="domain" description="Cation efflux protein transmembrane" evidence="11">
    <location>
        <begin position="24"/>
        <end position="215"/>
    </location>
</feature>
<dbReference type="OrthoDB" id="9809646at2"/>
<dbReference type="EMBL" id="FXTP01000003">
    <property type="protein sequence ID" value="SMO51574.1"/>
    <property type="molecule type" value="Genomic_DNA"/>
</dbReference>
<name>A0A521BWK1_9BACT</name>
<proteinExistence type="inferred from homology"/>
<feature type="transmembrane region" description="Helical" evidence="10">
    <location>
        <begin position="158"/>
        <end position="179"/>
    </location>
</feature>
<evidence type="ECO:0000259" key="11">
    <source>
        <dbReference type="Pfam" id="PF01545"/>
    </source>
</evidence>
<dbReference type="InterPro" id="IPR050681">
    <property type="entry name" value="CDF/SLC30A"/>
</dbReference>
<dbReference type="Proteomes" id="UP000317557">
    <property type="component" value="Unassembled WGS sequence"/>
</dbReference>
<feature type="transmembrane region" description="Helical" evidence="10">
    <location>
        <begin position="91"/>
        <end position="109"/>
    </location>
</feature>
<keyword evidence="3" id="KW-0813">Transport</keyword>
<keyword evidence="4 10" id="KW-0812">Transmembrane</keyword>
<organism evidence="13 14">
    <name type="scientific">Gracilimonas mengyeensis</name>
    <dbReference type="NCBI Taxonomy" id="1302730"/>
    <lineage>
        <taxon>Bacteria</taxon>
        <taxon>Pseudomonadati</taxon>
        <taxon>Balneolota</taxon>
        <taxon>Balneolia</taxon>
        <taxon>Balneolales</taxon>
        <taxon>Balneolaceae</taxon>
        <taxon>Gracilimonas</taxon>
    </lineage>
</organism>
<evidence type="ECO:0000256" key="8">
    <source>
        <dbReference type="ARBA" id="ARBA00023136"/>
    </source>
</evidence>
<protein>
    <submittedName>
        <fullName evidence="13">Cobalt-zinc-cadmium efflux system protein</fullName>
    </submittedName>
</protein>
<feature type="transmembrane region" description="Helical" evidence="10">
    <location>
        <begin position="24"/>
        <end position="44"/>
    </location>
</feature>
<keyword evidence="6 10" id="KW-1133">Transmembrane helix</keyword>
<dbReference type="Pfam" id="PF01545">
    <property type="entry name" value="Cation_efflux"/>
    <property type="match status" value="1"/>
</dbReference>
<evidence type="ECO:0000256" key="7">
    <source>
        <dbReference type="ARBA" id="ARBA00023065"/>
    </source>
</evidence>
<keyword evidence="7" id="KW-0406">Ion transport</keyword>
<feature type="transmembrane region" description="Helical" evidence="10">
    <location>
        <begin position="185"/>
        <end position="207"/>
    </location>
</feature>
<evidence type="ECO:0000256" key="9">
    <source>
        <dbReference type="SAM" id="MobiDB-lite"/>
    </source>
</evidence>
<dbReference type="PANTHER" id="PTHR11562">
    <property type="entry name" value="CATION EFFLUX PROTEIN/ ZINC TRANSPORTER"/>
    <property type="match status" value="1"/>
</dbReference>
<comment type="subcellular location">
    <subcellularLocation>
        <location evidence="1">Membrane</location>
        <topology evidence="1">Multi-pass membrane protein</topology>
    </subcellularLocation>
</comment>
<gene>
    <name evidence="13" type="ORF">SAMN06265219_103163</name>
</gene>
<evidence type="ECO:0000256" key="1">
    <source>
        <dbReference type="ARBA" id="ARBA00004141"/>
    </source>
</evidence>
<keyword evidence="14" id="KW-1185">Reference proteome</keyword>
<evidence type="ECO:0000313" key="13">
    <source>
        <dbReference type="EMBL" id="SMO51574.1"/>
    </source>
</evidence>
<dbReference type="InterPro" id="IPR036837">
    <property type="entry name" value="Cation_efflux_CTD_sf"/>
</dbReference>
<dbReference type="InterPro" id="IPR027470">
    <property type="entry name" value="Cation_efflux_CTD"/>
</dbReference>
<sequence>MSDHNHGHHHHHHVDVDDSSIWKLWVSIFLNLMITIAELVGGIISNSLALLSDAVHNLNDTMSLGITLIAKKISKRGANPSKTFGYKRAEIIGAFINLITLVIVALFLIKEGVERFFDPQPIDGYTMFWVAIVGLIGNFVTAALLWKNSKNDISMRSAFIHILSDGLSSVGVIIGGWLILEYELYIVDTILTVIIGVYILWHSYYMLRETINILMESKPADIDLDQLTEAMHTVDKVHGVHHVHVWRLDETSTLLESHVLIDKEDINEMEAIKSKLKTLLKEQFGINHSTLEFEFEPCRSPSHQVGSGHAHEEHEHDHAP</sequence>
<accession>A0A521BWK1</accession>
<dbReference type="Pfam" id="PF16916">
    <property type="entry name" value="ZT_dimer"/>
    <property type="match status" value="1"/>
</dbReference>
<feature type="domain" description="Cation efflux protein cytoplasmic" evidence="12">
    <location>
        <begin position="219"/>
        <end position="293"/>
    </location>
</feature>
<evidence type="ECO:0000256" key="5">
    <source>
        <dbReference type="ARBA" id="ARBA00022906"/>
    </source>
</evidence>